<feature type="signal peptide" evidence="1">
    <location>
        <begin position="1"/>
        <end position="29"/>
    </location>
</feature>
<accession>A0A0H2L8R3</accession>
<keyword evidence="1" id="KW-0732">Signal</keyword>
<evidence type="ECO:0000313" key="2">
    <source>
        <dbReference type="EMBL" id="KLN36542.1"/>
    </source>
</evidence>
<dbReference type="EMBL" id="JNBQ01000001">
    <property type="protein sequence ID" value="KLN36542.1"/>
    <property type="molecule type" value="Genomic_DNA"/>
</dbReference>
<feature type="chain" id="PRO_5002596044" evidence="1">
    <location>
        <begin position="30"/>
        <end position="251"/>
    </location>
</feature>
<name>A0A0H2L8R3_9MICO</name>
<dbReference type="Proteomes" id="UP000035265">
    <property type="component" value="Unassembled WGS sequence"/>
</dbReference>
<dbReference type="PATRIC" id="fig|264251.5.peg.299"/>
<reference evidence="2 3" key="1">
    <citation type="submission" date="2014-05" db="EMBL/GenBank/DDBJ databases">
        <title>Cellulosimicrobium funkei U11 genome.</title>
        <authorList>
            <person name="Hu C."/>
            <person name="Gong Y."/>
            <person name="Wan W."/>
            <person name="Jiang M."/>
        </authorList>
    </citation>
    <scope>NUCLEOTIDE SEQUENCE [LARGE SCALE GENOMIC DNA]</scope>
    <source>
        <strain evidence="2 3">U11</strain>
    </source>
</reference>
<proteinExistence type="predicted"/>
<evidence type="ECO:0000256" key="1">
    <source>
        <dbReference type="SAM" id="SignalP"/>
    </source>
</evidence>
<evidence type="ECO:0000313" key="3">
    <source>
        <dbReference type="Proteomes" id="UP000035265"/>
    </source>
</evidence>
<dbReference type="STRING" id="264251.FB00_01445"/>
<sequence length="251" mass="26129">MEERQVGRAAGAVGAVVAAVLGLAGCATADGPAGGTAGEGSYRCWETVVPDDVLESGVTADHLSEDGRAALDGLEVPPIDPAEWTVVEDGAERVALLRELDDPEDLGAGDVRTHEMLVIEWTDAPNLDPSPTWFLTAAQTCALRADLGELGTATLTLDPEHPPVPDARELHLLVTEMACNGGEDAEGRVRLSALAVRDDAVAVTVGVEPRTGEANCPSNPPTPFVVELDEALGDRVVLDASVHPAREVVLP</sequence>
<comment type="caution">
    <text evidence="2">The sequence shown here is derived from an EMBL/GenBank/DDBJ whole genome shotgun (WGS) entry which is preliminary data.</text>
</comment>
<dbReference type="PROSITE" id="PS51257">
    <property type="entry name" value="PROKAR_LIPOPROTEIN"/>
    <property type="match status" value="1"/>
</dbReference>
<gene>
    <name evidence="2" type="ORF">FB00_01445</name>
</gene>
<protein>
    <submittedName>
        <fullName evidence="2">Uncharacterized protein</fullName>
    </submittedName>
</protein>
<dbReference type="AlphaFoldDB" id="A0A0H2L8R3"/>
<organism evidence="2 3">
    <name type="scientific">Cellulosimicrobium funkei</name>
    <dbReference type="NCBI Taxonomy" id="264251"/>
    <lineage>
        <taxon>Bacteria</taxon>
        <taxon>Bacillati</taxon>
        <taxon>Actinomycetota</taxon>
        <taxon>Actinomycetes</taxon>
        <taxon>Micrococcales</taxon>
        <taxon>Promicromonosporaceae</taxon>
        <taxon>Cellulosimicrobium</taxon>
    </lineage>
</organism>
<keyword evidence="3" id="KW-1185">Reference proteome</keyword>